<organism evidence="3 4">
    <name type="scientific">Chlamydomonas incerta</name>
    <dbReference type="NCBI Taxonomy" id="51695"/>
    <lineage>
        <taxon>Eukaryota</taxon>
        <taxon>Viridiplantae</taxon>
        <taxon>Chlorophyta</taxon>
        <taxon>core chlorophytes</taxon>
        <taxon>Chlorophyceae</taxon>
        <taxon>CS clade</taxon>
        <taxon>Chlamydomonadales</taxon>
        <taxon>Chlamydomonadaceae</taxon>
        <taxon>Chlamydomonas</taxon>
    </lineage>
</organism>
<dbReference type="EMBL" id="JAEHOC010000004">
    <property type="protein sequence ID" value="KAG2442928.1"/>
    <property type="molecule type" value="Genomic_DNA"/>
</dbReference>
<evidence type="ECO:0000256" key="2">
    <source>
        <dbReference type="SAM" id="SignalP"/>
    </source>
</evidence>
<reference evidence="3" key="1">
    <citation type="journal article" date="2020" name="bioRxiv">
        <title>Comparative genomics of Chlamydomonas.</title>
        <authorList>
            <person name="Craig R.J."/>
            <person name="Hasan A.R."/>
            <person name="Ness R.W."/>
            <person name="Keightley P.D."/>
        </authorList>
    </citation>
    <scope>NUCLEOTIDE SEQUENCE</scope>
    <source>
        <strain evidence="3">SAG 7.73</strain>
    </source>
</reference>
<feature type="compositionally biased region" description="Gly residues" evidence="1">
    <location>
        <begin position="41"/>
        <end position="65"/>
    </location>
</feature>
<evidence type="ECO:0000256" key="1">
    <source>
        <dbReference type="SAM" id="MobiDB-lite"/>
    </source>
</evidence>
<keyword evidence="4" id="KW-1185">Reference proteome</keyword>
<feature type="compositionally biased region" description="Pro residues" evidence="1">
    <location>
        <begin position="69"/>
        <end position="89"/>
    </location>
</feature>
<sequence length="651" mass="68897">MRRSSPAGRRGTVVAALAAVAALVLLLAGPVDARRALLSGGGNGGSGGNGGNGGSGGGSSGGGSGNLKPSPPPSPPPSPLPPSPPPPRDGMPNSCGSNLCFFPNTASEWVVKQHKDGSNYNAYPTRNGLTSVFTIRVENDDKVADGRSFGATCERHNDGMEPCTNYKKCIANDVRQEVTFFQVDVPDSCKPYVDTSDLDDDQVVTRKVVFFKLVIRGAFVTQVGDVGFVVGNEHRFTKGSITGPIECVPPPPPSPSGTTIESGPAPAPKAYSSIDGKIALTFGSDDLYKFECSTGSKIATVALLVNGAAVDTSPVDSDGEFFFPSSESKPLYLAPGDKVELSVANLANQFSKDLPDFFSVDGEQKKGAAASFEVVVEGSSYGVVLRYTRKFNVRTFVQYDHRAHLPSWAHLNLPAVPGASHVKLMFDGDDVEYTGAPVELWNRFPKSFKDDKPGFQVRVVPDKSAFNLNGGTYFLSSDALAAKACEAEDFFLDIQANATLDKVQIKGHAGWVFGKKVSLEGRTLCPVEVHLKHPATGAVLASASTEDEGAYSFSLPMVPGSEMQAQLVKGPAHTWAVETGSITVSPDARDYVVSGDLTMTRDFELAGSFGIHSKVVEEEDAVDLNGACPSADFETITITTGNRVWARLGRV</sequence>
<comment type="caution">
    <text evidence="3">The sequence shown here is derived from an EMBL/GenBank/DDBJ whole genome shotgun (WGS) entry which is preliminary data.</text>
</comment>
<feature type="signal peptide" evidence="2">
    <location>
        <begin position="1"/>
        <end position="33"/>
    </location>
</feature>
<feature type="chain" id="PRO_5032816891" evidence="2">
    <location>
        <begin position="34"/>
        <end position="651"/>
    </location>
</feature>
<feature type="region of interest" description="Disordered" evidence="1">
    <location>
        <begin position="41"/>
        <end position="94"/>
    </location>
</feature>
<accession>A0A835TD49</accession>
<name>A0A835TD49_CHLIN</name>
<gene>
    <name evidence="3" type="ORF">HXX76_003004</name>
</gene>
<evidence type="ECO:0000313" key="4">
    <source>
        <dbReference type="Proteomes" id="UP000650467"/>
    </source>
</evidence>
<proteinExistence type="predicted"/>
<keyword evidence="2" id="KW-0732">Signal</keyword>
<protein>
    <submittedName>
        <fullName evidence="3">Uncharacterized protein</fullName>
    </submittedName>
</protein>
<dbReference type="AlphaFoldDB" id="A0A835TD49"/>
<evidence type="ECO:0000313" key="3">
    <source>
        <dbReference type="EMBL" id="KAG2442928.1"/>
    </source>
</evidence>
<dbReference type="Proteomes" id="UP000650467">
    <property type="component" value="Unassembled WGS sequence"/>
</dbReference>